<feature type="compositionally biased region" description="Low complexity" evidence="1">
    <location>
        <begin position="73"/>
        <end position="87"/>
    </location>
</feature>
<accession>A0A8H4IZI4</accession>
<protein>
    <submittedName>
        <fullName evidence="2">Uncharacterized protein</fullName>
    </submittedName>
</protein>
<gene>
    <name evidence="2" type="ORF">GTA08_BOTSDO13997</name>
</gene>
<keyword evidence="3" id="KW-1185">Reference proteome</keyword>
<proteinExistence type="predicted"/>
<evidence type="ECO:0000256" key="1">
    <source>
        <dbReference type="SAM" id="MobiDB-lite"/>
    </source>
</evidence>
<feature type="region of interest" description="Disordered" evidence="1">
    <location>
        <begin position="1"/>
        <end position="30"/>
    </location>
</feature>
<sequence length="107" mass="11822">MAVKSEYVDDQQQHHHHQKEEQQEQTTIAPFPCSRYAATNSRRCKRLATTPDRALCTQHEKILRLQQPAEGKPISSSSSNSNNTNISPVVSLAHCDLAAPTSASVDP</sequence>
<reference evidence="2" key="1">
    <citation type="submission" date="2020-04" db="EMBL/GenBank/DDBJ databases">
        <title>Genome Assembly and Annotation of Botryosphaeria dothidea sdau 11-99, a Latent Pathogen of Apple Fruit Ring Rot in China.</title>
        <authorList>
            <person name="Yu C."/>
            <person name="Diao Y."/>
            <person name="Lu Q."/>
            <person name="Zhao J."/>
            <person name="Cui S."/>
            <person name="Peng C."/>
            <person name="He B."/>
            <person name="Liu H."/>
        </authorList>
    </citation>
    <scope>NUCLEOTIDE SEQUENCE [LARGE SCALE GENOMIC DNA]</scope>
    <source>
        <strain evidence="2">Sdau11-99</strain>
    </source>
</reference>
<dbReference type="Proteomes" id="UP000572817">
    <property type="component" value="Unassembled WGS sequence"/>
</dbReference>
<name>A0A8H4IZI4_9PEZI</name>
<dbReference type="EMBL" id="WWBZ02000015">
    <property type="protein sequence ID" value="KAF4310490.1"/>
    <property type="molecule type" value="Genomic_DNA"/>
</dbReference>
<feature type="region of interest" description="Disordered" evidence="1">
    <location>
        <begin position="65"/>
        <end position="87"/>
    </location>
</feature>
<comment type="caution">
    <text evidence="2">The sequence shown here is derived from an EMBL/GenBank/DDBJ whole genome shotgun (WGS) entry which is preliminary data.</text>
</comment>
<evidence type="ECO:0000313" key="2">
    <source>
        <dbReference type="EMBL" id="KAF4310490.1"/>
    </source>
</evidence>
<evidence type="ECO:0000313" key="3">
    <source>
        <dbReference type="Proteomes" id="UP000572817"/>
    </source>
</evidence>
<dbReference type="AlphaFoldDB" id="A0A8H4IZI4"/>
<organism evidence="2 3">
    <name type="scientific">Botryosphaeria dothidea</name>
    <dbReference type="NCBI Taxonomy" id="55169"/>
    <lineage>
        <taxon>Eukaryota</taxon>
        <taxon>Fungi</taxon>
        <taxon>Dikarya</taxon>
        <taxon>Ascomycota</taxon>
        <taxon>Pezizomycotina</taxon>
        <taxon>Dothideomycetes</taxon>
        <taxon>Dothideomycetes incertae sedis</taxon>
        <taxon>Botryosphaeriales</taxon>
        <taxon>Botryosphaeriaceae</taxon>
        <taxon>Botryosphaeria</taxon>
    </lineage>
</organism>